<dbReference type="EMBL" id="LQPN01000044">
    <property type="protein sequence ID" value="ORW47077.1"/>
    <property type="molecule type" value="Genomic_DNA"/>
</dbReference>
<name>A0A1X2AAH7_9MYCO</name>
<reference evidence="2 3" key="1">
    <citation type="journal article" date="2015" name="Emerg. Microbes Infect.">
        <title>Characterization of 17 strains belonging to the Mycobacterium simiae complex and description of Mycobacterium paraense sp. nov.</title>
        <authorList>
            <person name="Fusco da Costa A.R."/>
            <person name="Fedrizzi T."/>
            <person name="Lopes M.L."/>
            <person name="Pecorari M."/>
            <person name="Oliveira da Costa W.L."/>
            <person name="Giacobazzi E."/>
            <person name="da Costa Bahia J.R."/>
            <person name="De Sanctis V."/>
            <person name="Batista Lima K.V."/>
            <person name="Bertorelli R."/>
            <person name="Grottola A."/>
            <person name="Fabio A."/>
            <person name="Mariottini A."/>
            <person name="Ferretti P."/>
            <person name="Di Leva F."/>
            <person name="Fregni Serpini G."/>
            <person name="Tagliazucchi S."/>
            <person name="Rumpianesi F."/>
            <person name="Jousson O."/>
            <person name="Segata N."/>
            <person name="Tortoli E."/>
        </authorList>
    </citation>
    <scope>NUCLEOTIDE SEQUENCE [LARGE SCALE GENOMIC DNA]</scope>
    <source>
        <strain evidence="2 3">IEC33</strain>
    </source>
</reference>
<dbReference type="Gene3D" id="3.30.70.100">
    <property type="match status" value="1"/>
</dbReference>
<proteinExistence type="predicted"/>
<dbReference type="STRING" id="767916.AWB91_22185"/>
<evidence type="ECO:0000313" key="3">
    <source>
        <dbReference type="Proteomes" id="UP000193285"/>
    </source>
</evidence>
<evidence type="ECO:0000313" key="2">
    <source>
        <dbReference type="EMBL" id="ORW47077.1"/>
    </source>
</evidence>
<dbReference type="SUPFAM" id="SSF55008">
    <property type="entry name" value="HMA, heavy metal-associated domain"/>
    <property type="match status" value="1"/>
</dbReference>
<protein>
    <submittedName>
        <fullName evidence="2">Heavy metal transporter</fullName>
    </submittedName>
</protein>
<feature type="domain" description="HMA" evidence="1">
    <location>
        <begin position="2"/>
        <end position="67"/>
    </location>
</feature>
<dbReference type="RefSeq" id="WP_085245096.1">
    <property type="nucleotide sequence ID" value="NZ_LQPN01000044.1"/>
</dbReference>
<comment type="caution">
    <text evidence="2">The sequence shown here is derived from an EMBL/GenBank/DDBJ whole genome shotgun (WGS) entry which is preliminary data.</text>
</comment>
<dbReference type="GO" id="GO:0046872">
    <property type="term" value="F:metal ion binding"/>
    <property type="evidence" value="ECO:0007669"/>
    <property type="project" value="InterPro"/>
</dbReference>
<dbReference type="Pfam" id="PF00403">
    <property type="entry name" value="HMA"/>
    <property type="match status" value="1"/>
</dbReference>
<dbReference type="OrthoDB" id="9813965at2"/>
<dbReference type="CDD" id="cd00371">
    <property type="entry name" value="HMA"/>
    <property type="match status" value="1"/>
</dbReference>
<evidence type="ECO:0000259" key="1">
    <source>
        <dbReference type="PROSITE" id="PS50846"/>
    </source>
</evidence>
<sequence length="70" mass="7076">MATSEYRVTGMTCGHCEAAVRAEVGQIPGVDGVDVDARTGRLVVASSVPIDAKAVLGAVDEAGYEAVLVA</sequence>
<accession>A0A1X2AAH7</accession>
<dbReference type="Proteomes" id="UP000193285">
    <property type="component" value="Unassembled WGS sequence"/>
</dbReference>
<dbReference type="InterPro" id="IPR006121">
    <property type="entry name" value="HMA_dom"/>
</dbReference>
<organism evidence="2 3">
    <name type="scientific">Mycobacterium paraense</name>
    <dbReference type="NCBI Taxonomy" id="767916"/>
    <lineage>
        <taxon>Bacteria</taxon>
        <taxon>Bacillati</taxon>
        <taxon>Actinomycetota</taxon>
        <taxon>Actinomycetes</taxon>
        <taxon>Mycobacteriales</taxon>
        <taxon>Mycobacteriaceae</taxon>
        <taxon>Mycobacterium</taxon>
        <taxon>Mycobacterium simiae complex</taxon>
    </lineage>
</organism>
<dbReference type="AlphaFoldDB" id="A0A1X2AAH7"/>
<dbReference type="PROSITE" id="PS50846">
    <property type="entry name" value="HMA_2"/>
    <property type="match status" value="1"/>
</dbReference>
<gene>
    <name evidence="2" type="ORF">AWB90_14090</name>
</gene>
<dbReference type="InterPro" id="IPR036163">
    <property type="entry name" value="HMA_dom_sf"/>
</dbReference>